<gene>
    <name evidence="1" type="ORF">BHF65_07210</name>
</gene>
<evidence type="ECO:0000313" key="2">
    <source>
        <dbReference type="Proteomes" id="UP000094723"/>
    </source>
</evidence>
<proteinExistence type="predicted"/>
<name>A0A1D7TSR8_9LACO</name>
<organism evidence="1 2">
    <name type="scientific">Ligilactobacillus salivarius</name>
    <dbReference type="NCBI Taxonomy" id="1624"/>
    <lineage>
        <taxon>Bacteria</taxon>
        <taxon>Bacillati</taxon>
        <taxon>Bacillota</taxon>
        <taxon>Bacilli</taxon>
        <taxon>Lactobacillales</taxon>
        <taxon>Lactobacillaceae</taxon>
        <taxon>Ligilactobacillus</taxon>
    </lineage>
</organism>
<dbReference type="RefSeq" id="WP_069469362.1">
    <property type="nucleotide sequence ID" value="NZ_CP017107.1"/>
</dbReference>
<evidence type="ECO:0008006" key="3">
    <source>
        <dbReference type="Google" id="ProtNLM"/>
    </source>
</evidence>
<dbReference type="Proteomes" id="UP000094723">
    <property type="component" value="Chromosome"/>
</dbReference>
<dbReference type="Pfam" id="PF05037">
    <property type="entry name" value="DUF669"/>
    <property type="match status" value="1"/>
</dbReference>
<dbReference type="InterPro" id="IPR007731">
    <property type="entry name" value="DUF669"/>
</dbReference>
<evidence type="ECO:0000313" key="1">
    <source>
        <dbReference type="EMBL" id="AOO74012.1"/>
    </source>
</evidence>
<accession>A0A1D7TSR8</accession>
<dbReference type="AlphaFoldDB" id="A0A1D7TSR8"/>
<sequence length="155" mass="17991">MSNWTKFDKEFDNEALRDEVKEAAENGGRGDYPDIPTGEYEVSIEKLEATSSKKGDPMVTVWFNILDGEYEGSKIFMNQVITKGFQIHTVNEFLRSLGTNNEVEFETYSQYEKLIDDIFDDIDADGLEYLLDYGEYKNKRGNVYPTFKIKEIFED</sequence>
<reference evidence="1 2" key="1">
    <citation type="submission" date="2016-09" db="EMBL/GenBank/DDBJ databases">
        <title>Complete Genome Sequence of Lactobacillus salivarius Jin.</title>
        <authorList>
            <person name="Jin N."/>
            <person name="Li C."/>
            <person name="Wang M."/>
            <person name="Ren D."/>
            <person name="Di Y."/>
            <person name="Pan R."/>
            <person name="Du S."/>
            <person name="Lu H."/>
            <person name="Li X."/>
            <person name="Tian M."/>
        </authorList>
    </citation>
    <scope>NUCLEOTIDE SEQUENCE [LARGE SCALE GENOMIC DNA]</scope>
    <source>
        <strain evidence="1 2">CICC 23174</strain>
    </source>
</reference>
<dbReference type="EMBL" id="CP017107">
    <property type="protein sequence ID" value="AOO74012.1"/>
    <property type="molecule type" value="Genomic_DNA"/>
</dbReference>
<protein>
    <recommendedName>
        <fullName evidence="3">DUF669 domain-containing protein</fullName>
    </recommendedName>
</protein>